<dbReference type="GO" id="GO:0000902">
    <property type="term" value="P:cell morphogenesis"/>
    <property type="evidence" value="ECO:0007669"/>
    <property type="project" value="UniProtKB-ARBA"/>
</dbReference>
<dbReference type="GO" id="GO:0060070">
    <property type="term" value="P:canonical Wnt signaling pathway"/>
    <property type="evidence" value="ECO:0007669"/>
    <property type="project" value="TreeGrafter"/>
</dbReference>
<dbReference type="InterPro" id="IPR005817">
    <property type="entry name" value="Wnt"/>
</dbReference>
<dbReference type="GO" id="GO:0045165">
    <property type="term" value="P:cell fate commitment"/>
    <property type="evidence" value="ECO:0007669"/>
    <property type="project" value="TreeGrafter"/>
</dbReference>
<keyword evidence="6 9" id="KW-0879">Wnt signaling pathway</keyword>
<evidence type="ECO:0000256" key="4">
    <source>
        <dbReference type="ARBA" id="ARBA00022525"/>
    </source>
</evidence>
<comment type="similarity">
    <text evidence="2 9">Belongs to the Wnt family.</text>
</comment>
<dbReference type="AlphaFoldDB" id="A0A4S2JVQ0"/>
<dbReference type="InterPro" id="IPR018161">
    <property type="entry name" value="Wnt_CS"/>
</dbReference>
<dbReference type="STRING" id="300112.A0A4S2JVQ0"/>
<dbReference type="PANTHER" id="PTHR12027">
    <property type="entry name" value="WNT RELATED"/>
    <property type="match status" value="1"/>
</dbReference>
<dbReference type="EMBL" id="QBLH01003302">
    <property type="protein sequence ID" value="TGZ39756.1"/>
    <property type="molecule type" value="Genomic_DNA"/>
</dbReference>
<dbReference type="Gene3D" id="3.30.2460.20">
    <property type="match status" value="2"/>
</dbReference>
<evidence type="ECO:0000256" key="7">
    <source>
        <dbReference type="ARBA" id="ARBA00023157"/>
    </source>
</evidence>
<dbReference type="PRINTS" id="PR01349">
    <property type="entry name" value="WNTPROTEIN"/>
</dbReference>
<protein>
    <recommendedName>
        <fullName evidence="9">Protein Wnt</fullName>
    </recommendedName>
</protein>
<dbReference type="GO" id="GO:0005125">
    <property type="term" value="F:cytokine activity"/>
    <property type="evidence" value="ECO:0007669"/>
    <property type="project" value="TreeGrafter"/>
</dbReference>
<keyword evidence="8" id="KW-0449">Lipoprotein</keyword>
<dbReference type="Proteomes" id="UP000310200">
    <property type="component" value="Unassembled WGS sequence"/>
</dbReference>
<comment type="caution">
    <text evidence="11">The sequence shown here is derived from an EMBL/GenBank/DDBJ whole genome shotgun (WGS) entry which is preliminary data.</text>
</comment>
<reference evidence="11 12" key="1">
    <citation type="journal article" date="2019" name="Philos. Trans. R. Soc. Lond., B, Biol. Sci.">
        <title>Ant behaviour and brain gene expression of defending hosts depend on the ecological success of the intruding social parasite.</title>
        <authorList>
            <person name="Kaur R."/>
            <person name="Stoldt M."/>
            <person name="Jongepier E."/>
            <person name="Feldmeyer B."/>
            <person name="Menzel F."/>
            <person name="Bornberg-Bauer E."/>
            <person name="Foitzik S."/>
        </authorList>
    </citation>
    <scope>NUCLEOTIDE SEQUENCE [LARGE SCALE GENOMIC DNA]</scope>
    <source>
        <tissue evidence="11">Whole body</tissue>
    </source>
</reference>
<feature type="region of interest" description="Disordered" evidence="10">
    <location>
        <begin position="792"/>
        <end position="811"/>
    </location>
</feature>
<dbReference type="GO" id="GO:0060560">
    <property type="term" value="P:developmental growth involved in morphogenesis"/>
    <property type="evidence" value="ECO:0007669"/>
    <property type="project" value="UniProtKB-ARBA"/>
</dbReference>
<dbReference type="GO" id="GO:0030182">
    <property type="term" value="P:neuron differentiation"/>
    <property type="evidence" value="ECO:0007669"/>
    <property type="project" value="TreeGrafter"/>
</dbReference>
<dbReference type="PANTHER" id="PTHR12027:SF98">
    <property type="entry name" value="PROTEIN WNT"/>
    <property type="match status" value="1"/>
</dbReference>
<dbReference type="PROSITE" id="PS00246">
    <property type="entry name" value="WNT1"/>
    <property type="match status" value="1"/>
</dbReference>
<dbReference type="CDD" id="cd19342">
    <property type="entry name" value="Wnt_Wnt10"/>
    <property type="match status" value="1"/>
</dbReference>
<keyword evidence="12" id="KW-1185">Reference proteome</keyword>
<evidence type="ECO:0000256" key="10">
    <source>
        <dbReference type="SAM" id="MobiDB-lite"/>
    </source>
</evidence>
<dbReference type="GO" id="GO:0005615">
    <property type="term" value="C:extracellular space"/>
    <property type="evidence" value="ECO:0007669"/>
    <property type="project" value="TreeGrafter"/>
</dbReference>
<dbReference type="SMART" id="SM00097">
    <property type="entry name" value="WNT1"/>
    <property type="match status" value="2"/>
</dbReference>
<accession>A0A4S2JVQ0</accession>
<gene>
    <name evidence="11" type="ORF">DBV15_09686</name>
</gene>
<evidence type="ECO:0000256" key="6">
    <source>
        <dbReference type="ARBA" id="ARBA00022687"/>
    </source>
</evidence>
<proteinExistence type="inferred from homology"/>
<evidence type="ECO:0000256" key="9">
    <source>
        <dbReference type="RuleBase" id="RU003500"/>
    </source>
</evidence>
<sequence>MIYRSEKLVGIAKAGEPNNYLPMSAGSIQMEPVYTTLRRKQRRLARENPGVLMAVSRGANQAIAECQHQFRNRRWNCSTKNFLRGKNLFGKIVDRGCRETAFIYAITSAAVTHSIARACSEGSIQSCSCDYTHQSRASSAVRDWEWGGCSDNIGYGFKFSRDFVDTGERGRNLREKMNLHNNEAGRAMCIRDRSNSVHQHRDGLGRRHRYNFQLKPYNPEHKPPGQKDLVYVEPSPPFCEKNPKLGILGTHGRQCNDTSIGVDGCDLMCCGRGHKTQEVTVIERCSCTFHWCCEGKKMCLIDEINQQTTKKPEHSRHLPEDRTIRTIRKEDREKIGGDGSSFRDFRTSLGGPLLFHLSPSLTRLHRTLYHPPAGVPVGIVQKRIRQKKEREREGSACWIAEPRGVGARIKGAVRLEGAPNYDVTDRTRRDQVSRIQNGLLITESSFPPPSQPIATVTVTYFSLFQRVFYAPYINQFDLLPGIIKIPCVTSIPEKHAPGEEKEKNGRRMLGWGGGKINGERRRAYEGPPSRIATRIGPTVALLLILLEHRRATCLMSNSVDNWVSGSTVICNGIPGLTKEQRELCHRNPDVTVAAMKGLQLAISECQHQFTWHRWNCSSLTPSSRTQQSSVLLQRGYRETAFAYAISAAGVAHNVARACSMGRLLPCSCDPSSYRDKTSTNTGDVQWKWGGCSHNLEYGMEFSRQFLDTREKAGDIQSTVNLHNNQAGRLALANNMQIRCKCHGMSGSCEVKTCWKIVPDFRVIGKTLKDRFRNAVLVTQSNLGEVIPSNRIRGSRRKQKQKKHRGGGGRKRKLRDLPKQLYYYQKSPNFCERDPTIDIAGTAGRRCNKTSTGGDGCASLCCGRGYNVVRQRRTERCRCKFHWCCYVQCQNCTVEEWITVCK</sequence>
<keyword evidence="3 9" id="KW-0217">Developmental protein</keyword>
<dbReference type="GO" id="GO:0007517">
    <property type="term" value="P:muscle organ development"/>
    <property type="evidence" value="ECO:0007669"/>
    <property type="project" value="UniProtKB-ARBA"/>
</dbReference>
<keyword evidence="5" id="KW-0272">Extracellular matrix</keyword>
<evidence type="ECO:0000256" key="8">
    <source>
        <dbReference type="ARBA" id="ARBA00023288"/>
    </source>
</evidence>
<dbReference type="FunFam" id="3.30.2460.20:FF:000001">
    <property type="entry name" value="Wnt homolog"/>
    <property type="match status" value="2"/>
</dbReference>
<keyword evidence="7" id="KW-1015">Disulfide bond</keyword>
<comment type="function">
    <text evidence="9">Ligand for members of the frizzled family of seven transmembrane receptors.</text>
</comment>
<dbReference type="InterPro" id="IPR043158">
    <property type="entry name" value="Wnt_C"/>
</dbReference>
<evidence type="ECO:0000313" key="11">
    <source>
        <dbReference type="EMBL" id="TGZ39756.1"/>
    </source>
</evidence>
<evidence type="ECO:0000256" key="5">
    <source>
        <dbReference type="ARBA" id="ARBA00022530"/>
    </source>
</evidence>
<evidence type="ECO:0000256" key="2">
    <source>
        <dbReference type="ARBA" id="ARBA00005683"/>
    </source>
</evidence>
<comment type="subcellular location">
    <subcellularLocation>
        <location evidence="1 9">Secreted</location>
        <location evidence="1 9">Extracellular space</location>
        <location evidence="1 9">Extracellular matrix</location>
    </subcellularLocation>
</comment>
<evidence type="ECO:0000256" key="1">
    <source>
        <dbReference type="ARBA" id="ARBA00004498"/>
    </source>
</evidence>
<evidence type="ECO:0000313" key="12">
    <source>
        <dbReference type="Proteomes" id="UP000310200"/>
    </source>
</evidence>
<dbReference type="GO" id="GO:0005109">
    <property type="term" value="F:frizzled binding"/>
    <property type="evidence" value="ECO:0007669"/>
    <property type="project" value="TreeGrafter"/>
</dbReference>
<name>A0A4S2JVQ0_9HYME</name>
<keyword evidence="4" id="KW-0964">Secreted</keyword>
<evidence type="ECO:0000256" key="3">
    <source>
        <dbReference type="ARBA" id="ARBA00022473"/>
    </source>
</evidence>
<dbReference type="Pfam" id="PF00110">
    <property type="entry name" value="wnt"/>
    <property type="match status" value="3"/>
</dbReference>
<organism evidence="11 12">
    <name type="scientific">Temnothorax longispinosus</name>
    <dbReference type="NCBI Taxonomy" id="300112"/>
    <lineage>
        <taxon>Eukaryota</taxon>
        <taxon>Metazoa</taxon>
        <taxon>Ecdysozoa</taxon>
        <taxon>Arthropoda</taxon>
        <taxon>Hexapoda</taxon>
        <taxon>Insecta</taxon>
        <taxon>Pterygota</taxon>
        <taxon>Neoptera</taxon>
        <taxon>Endopterygota</taxon>
        <taxon>Hymenoptera</taxon>
        <taxon>Apocrita</taxon>
        <taxon>Aculeata</taxon>
        <taxon>Formicoidea</taxon>
        <taxon>Formicidae</taxon>
        <taxon>Myrmicinae</taxon>
        <taxon>Temnothorax</taxon>
    </lineage>
</organism>